<gene>
    <name evidence="1" type="ORF">EV146_1314</name>
</gene>
<protein>
    <recommendedName>
        <fullName evidence="3">Helix-turn-helix protein</fullName>
    </recommendedName>
</protein>
<evidence type="ECO:0000313" key="1">
    <source>
        <dbReference type="EMBL" id="TCN16908.1"/>
    </source>
</evidence>
<sequence length="279" mass="32176">MTVSKIVSNTAFQQMMTYKLYSENEQQKKAIKRQLIKSVIDAYGDTYYRLKEGTRQAIDMMCWLSAERGFVFAGDDYLGDRYDISDRTVRNVAKILRKAGVILTVYRSSTKHNGRGCPIHLFVVHPYFNHWTSLLNLDFQADFQAEKAETPCESKDEQPKNVSTNDLSLKSINKNIRKVPRLDSTFTASFVPKEFVQAVRPFFDDAVTIEDFWKSVYLDTKMICDIVASETITYTAVDAFKQAVRGYKRGKVKTTLIRYFTGTFKKLMDQVYFDLPLPS</sequence>
<name>A0A4R2AST8_9BACI</name>
<reference evidence="1 2" key="1">
    <citation type="journal article" date="2015" name="Stand. Genomic Sci.">
        <title>Genomic Encyclopedia of Bacterial and Archaeal Type Strains, Phase III: the genomes of soil and plant-associated and newly described type strains.</title>
        <authorList>
            <person name="Whitman W.B."/>
            <person name="Woyke T."/>
            <person name="Klenk H.P."/>
            <person name="Zhou Y."/>
            <person name="Lilburn T.G."/>
            <person name="Beck B.J."/>
            <person name="De Vos P."/>
            <person name="Vandamme P."/>
            <person name="Eisen J.A."/>
            <person name="Garrity G."/>
            <person name="Hugenholtz P."/>
            <person name="Kyrpides N.C."/>
        </authorList>
    </citation>
    <scope>NUCLEOTIDE SEQUENCE [LARGE SCALE GENOMIC DNA]</scope>
    <source>
        <strain evidence="1 2">CV53</strain>
    </source>
</reference>
<evidence type="ECO:0000313" key="2">
    <source>
        <dbReference type="Proteomes" id="UP000295689"/>
    </source>
</evidence>
<dbReference type="AlphaFoldDB" id="A0A4R2AST8"/>
<proteinExistence type="predicted"/>
<evidence type="ECO:0008006" key="3">
    <source>
        <dbReference type="Google" id="ProtNLM"/>
    </source>
</evidence>
<keyword evidence="2" id="KW-1185">Reference proteome</keyword>
<dbReference type="RefSeq" id="WP_132011606.1">
    <property type="nucleotide sequence ID" value="NZ_JABUHM010000031.1"/>
</dbReference>
<dbReference type="Proteomes" id="UP000295689">
    <property type="component" value="Unassembled WGS sequence"/>
</dbReference>
<accession>A0A4R2AST8</accession>
<comment type="caution">
    <text evidence="1">The sequence shown here is derived from an EMBL/GenBank/DDBJ whole genome shotgun (WGS) entry which is preliminary data.</text>
</comment>
<dbReference type="EMBL" id="SLVV01000031">
    <property type="protein sequence ID" value="TCN16908.1"/>
    <property type="molecule type" value="Genomic_DNA"/>
</dbReference>
<organism evidence="1 2">
    <name type="scientific">Mesobacillus foraminis</name>
    <dbReference type="NCBI Taxonomy" id="279826"/>
    <lineage>
        <taxon>Bacteria</taxon>
        <taxon>Bacillati</taxon>
        <taxon>Bacillota</taxon>
        <taxon>Bacilli</taxon>
        <taxon>Bacillales</taxon>
        <taxon>Bacillaceae</taxon>
        <taxon>Mesobacillus</taxon>
    </lineage>
</organism>